<dbReference type="Pfam" id="PF00561">
    <property type="entry name" value="Abhydrolase_1"/>
    <property type="match status" value="1"/>
</dbReference>
<dbReference type="GO" id="GO:0016787">
    <property type="term" value="F:hydrolase activity"/>
    <property type="evidence" value="ECO:0007669"/>
    <property type="project" value="UniProtKB-KW"/>
</dbReference>
<accession>A0A433WJZ0</accession>
<evidence type="ECO:0000259" key="1">
    <source>
        <dbReference type="Pfam" id="PF00561"/>
    </source>
</evidence>
<dbReference type="SUPFAM" id="SSF53474">
    <property type="entry name" value="alpha/beta-Hydrolases"/>
    <property type="match status" value="1"/>
</dbReference>
<protein>
    <submittedName>
        <fullName evidence="2">Alpha/beta fold hydrolase</fullName>
    </submittedName>
</protein>
<organism evidence="2 3">
    <name type="scientific">Chitinophaga solisilvae</name>
    <dbReference type="NCBI Taxonomy" id="1233460"/>
    <lineage>
        <taxon>Bacteria</taxon>
        <taxon>Pseudomonadati</taxon>
        <taxon>Bacteroidota</taxon>
        <taxon>Chitinophagia</taxon>
        <taxon>Chitinophagales</taxon>
        <taxon>Chitinophagaceae</taxon>
        <taxon>Chitinophaga</taxon>
    </lineage>
</organism>
<dbReference type="InterPro" id="IPR029058">
    <property type="entry name" value="AB_hydrolase_fold"/>
</dbReference>
<dbReference type="InterPro" id="IPR000073">
    <property type="entry name" value="AB_hydrolase_1"/>
</dbReference>
<dbReference type="NCBIfam" id="NF005757">
    <property type="entry name" value="PRK07581.1"/>
    <property type="match status" value="1"/>
</dbReference>
<dbReference type="InterPro" id="IPR008220">
    <property type="entry name" value="HAT_MetX-like"/>
</dbReference>
<dbReference type="OrthoDB" id="9800754at2"/>
<evidence type="ECO:0000313" key="2">
    <source>
        <dbReference type="EMBL" id="NSL90770.1"/>
    </source>
</evidence>
<dbReference type="Proteomes" id="UP000281028">
    <property type="component" value="Unassembled WGS sequence"/>
</dbReference>
<dbReference type="PANTHER" id="PTHR32268:SF15">
    <property type="entry name" value="HOMOSERINE ACETYLTRANSFERASE FAMILY PROTEIN (AFU_ORTHOLOGUE AFUA_1G15350)"/>
    <property type="match status" value="1"/>
</dbReference>
<keyword evidence="2" id="KW-0378">Hydrolase</keyword>
<keyword evidence="3" id="KW-1185">Reference proteome</keyword>
<evidence type="ECO:0000313" key="3">
    <source>
        <dbReference type="Proteomes" id="UP000281028"/>
    </source>
</evidence>
<reference evidence="2" key="1">
    <citation type="submission" date="2020-05" db="EMBL/GenBank/DDBJ databases">
        <title>Chitinophaga laudate sp. nov., isolated from a tropical peat swamp.</title>
        <authorList>
            <person name="Goh C.B.S."/>
            <person name="Lee M.S."/>
            <person name="Parimannan S."/>
            <person name="Pasbakhsh P."/>
            <person name="Yule C.M."/>
            <person name="Rajandas H."/>
            <person name="Loke S."/>
            <person name="Croft L."/>
            <person name="Tan J.B.L."/>
        </authorList>
    </citation>
    <scope>NUCLEOTIDE SEQUENCE</scope>
    <source>
        <strain evidence="2">Mgbs1</strain>
    </source>
</reference>
<dbReference type="GO" id="GO:0016747">
    <property type="term" value="F:acyltransferase activity, transferring groups other than amino-acyl groups"/>
    <property type="evidence" value="ECO:0007669"/>
    <property type="project" value="InterPro"/>
</dbReference>
<name>A0A433WJZ0_9BACT</name>
<dbReference type="PANTHER" id="PTHR32268">
    <property type="entry name" value="HOMOSERINE O-ACETYLTRANSFERASE"/>
    <property type="match status" value="1"/>
</dbReference>
<proteinExistence type="predicted"/>
<sequence length="333" mass="37067">MQTDYQIFEAGDVVLQSGITLPDCRIAYKTYGRLNSAKDNAILYPTWFSGRHTDNEWLIGPQMALNPEQYFIIVPNMLGNGLSSSPSNTPPPFNGAYFPQVTLYDNVRLQHRLLTGHLGVRHIQLAVGWSMAAAQVYQWGALYPDMVARIAPFCGTPRTSPHTFVFLEGLAAALKGGITPEQGLRAMARVLAGWAFTQNFYREELFRTALGFASLEDFLRGFWEASFLSWDPQDILSMIKTGQYGADISANEVFQHDHVRALNAIRARALVMPSSTDMYFPVEDHRLAVEHMPNATLVPVPSIWGHFAGGRGIHPPDTAFIDDHLKVLLASQS</sequence>
<dbReference type="AlphaFoldDB" id="A0A433WJZ0"/>
<dbReference type="EMBL" id="RIAR02000001">
    <property type="protein sequence ID" value="NSL90770.1"/>
    <property type="molecule type" value="Genomic_DNA"/>
</dbReference>
<dbReference type="PIRSF" id="PIRSF000443">
    <property type="entry name" value="Homoser_Ac_trans"/>
    <property type="match status" value="1"/>
</dbReference>
<comment type="caution">
    <text evidence="2">The sequence shown here is derived from an EMBL/GenBank/DDBJ whole genome shotgun (WGS) entry which is preliminary data.</text>
</comment>
<dbReference type="Gene3D" id="3.40.50.1820">
    <property type="entry name" value="alpha/beta hydrolase"/>
    <property type="match status" value="1"/>
</dbReference>
<gene>
    <name evidence="2" type="ORF">ECE50_028360</name>
</gene>
<feature type="domain" description="AB hydrolase-1" evidence="1">
    <location>
        <begin position="64"/>
        <end position="294"/>
    </location>
</feature>